<evidence type="ECO:0000313" key="4">
    <source>
        <dbReference type="EMBL" id="MDP9799937.1"/>
    </source>
</evidence>
<dbReference type="InterPro" id="IPR000086">
    <property type="entry name" value="NUDIX_hydrolase_dom"/>
</dbReference>
<dbReference type="EMBL" id="JAUSQW010000001">
    <property type="protein sequence ID" value="MDP9799937.1"/>
    <property type="molecule type" value="Genomic_DNA"/>
</dbReference>
<comment type="cofactor">
    <cofactor evidence="1">
        <name>Mg(2+)</name>
        <dbReference type="ChEBI" id="CHEBI:18420"/>
    </cofactor>
</comment>
<evidence type="ECO:0000256" key="2">
    <source>
        <dbReference type="ARBA" id="ARBA00022801"/>
    </source>
</evidence>
<dbReference type="EC" id="3.6.1.13" evidence="4"/>
<evidence type="ECO:0000259" key="3">
    <source>
        <dbReference type="PROSITE" id="PS51462"/>
    </source>
</evidence>
<organism evidence="4 5">
    <name type="scientific">Arcanobacterium wilhelmae</name>
    <dbReference type="NCBI Taxonomy" id="1803177"/>
    <lineage>
        <taxon>Bacteria</taxon>
        <taxon>Bacillati</taxon>
        <taxon>Actinomycetota</taxon>
        <taxon>Actinomycetes</taxon>
        <taxon>Actinomycetales</taxon>
        <taxon>Actinomycetaceae</taxon>
        <taxon>Arcanobacterium</taxon>
    </lineage>
</organism>
<sequence>MKEQLQDVDAPTHVDVLNSSNEASSPIFSVRHDTLRFRGGDTAKRDVVVHDDAVGIVAIRGTETPEILLIRQYRHPVEQLMWEIPAGLLDHEGEDPRDAAKRELAEEAQLAADEWDVLAHYASSPGFSTEKVTIFLATSVHESNLPEGFVLEAEEAEIVKRWVPLADVVDAVVAGQLSSPSLVIGALAAARRFDIR</sequence>
<dbReference type="GO" id="GO:0047631">
    <property type="term" value="F:ADP-ribose diphosphatase activity"/>
    <property type="evidence" value="ECO:0007669"/>
    <property type="project" value="UniProtKB-EC"/>
</dbReference>
<dbReference type="SUPFAM" id="SSF55811">
    <property type="entry name" value="Nudix"/>
    <property type="match status" value="1"/>
</dbReference>
<keyword evidence="2 4" id="KW-0378">Hydrolase</keyword>
<evidence type="ECO:0000256" key="1">
    <source>
        <dbReference type="ARBA" id="ARBA00001946"/>
    </source>
</evidence>
<accession>A0ABT9N8A0</accession>
<keyword evidence="5" id="KW-1185">Reference proteome</keyword>
<dbReference type="PANTHER" id="PTHR11839">
    <property type="entry name" value="UDP/ADP-SUGAR PYROPHOSPHATASE"/>
    <property type="match status" value="1"/>
</dbReference>
<gene>
    <name evidence="4" type="ORF">J2S49_000013</name>
</gene>
<dbReference type="PROSITE" id="PS51462">
    <property type="entry name" value="NUDIX"/>
    <property type="match status" value="1"/>
</dbReference>
<comment type="caution">
    <text evidence="4">The sequence shown here is derived from an EMBL/GenBank/DDBJ whole genome shotgun (WGS) entry which is preliminary data.</text>
</comment>
<feature type="domain" description="Nudix hydrolase" evidence="3">
    <location>
        <begin position="49"/>
        <end position="190"/>
    </location>
</feature>
<proteinExistence type="predicted"/>
<dbReference type="RefSeq" id="WP_278060075.1">
    <property type="nucleotide sequence ID" value="NZ_CP121247.1"/>
</dbReference>
<name>A0ABT9N8A0_9ACTO</name>
<dbReference type="PANTHER" id="PTHR11839:SF18">
    <property type="entry name" value="NUDIX HYDROLASE DOMAIN-CONTAINING PROTEIN"/>
    <property type="match status" value="1"/>
</dbReference>
<dbReference type="Pfam" id="PF00293">
    <property type="entry name" value="NUDIX"/>
    <property type="match status" value="1"/>
</dbReference>
<dbReference type="Proteomes" id="UP001235966">
    <property type="component" value="Unassembled WGS sequence"/>
</dbReference>
<reference evidence="4 5" key="1">
    <citation type="submission" date="2023-07" db="EMBL/GenBank/DDBJ databases">
        <title>Sequencing the genomes of 1000 actinobacteria strains.</title>
        <authorList>
            <person name="Klenk H.-P."/>
        </authorList>
    </citation>
    <scope>NUCLEOTIDE SEQUENCE [LARGE SCALE GENOMIC DNA]</scope>
    <source>
        <strain evidence="4 5">DSM 102162</strain>
    </source>
</reference>
<evidence type="ECO:0000313" key="5">
    <source>
        <dbReference type="Proteomes" id="UP001235966"/>
    </source>
</evidence>
<dbReference type="InterPro" id="IPR015797">
    <property type="entry name" value="NUDIX_hydrolase-like_dom_sf"/>
</dbReference>
<dbReference type="Gene3D" id="3.90.79.10">
    <property type="entry name" value="Nucleoside Triphosphate Pyrophosphohydrolase"/>
    <property type="match status" value="1"/>
</dbReference>
<protein>
    <submittedName>
        <fullName evidence="4">ADP-ribose pyrophosphatase</fullName>
        <ecNumber evidence="4">3.6.1.13</ecNumber>
    </submittedName>
</protein>